<dbReference type="GO" id="GO:0004993">
    <property type="term" value="F:G protein-coupled serotonin receptor activity"/>
    <property type="evidence" value="ECO:0007669"/>
    <property type="project" value="TreeGrafter"/>
</dbReference>
<keyword evidence="6 9" id="KW-0472">Membrane</keyword>
<keyword evidence="7" id="KW-0675">Receptor</keyword>
<feature type="transmembrane region" description="Helical" evidence="9">
    <location>
        <begin position="40"/>
        <end position="65"/>
    </location>
</feature>
<dbReference type="SMART" id="SM01381">
    <property type="entry name" value="7TM_GPCR_Srsx"/>
    <property type="match status" value="1"/>
</dbReference>
<keyword evidence="2" id="KW-1003">Cell membrane</keyword>
<dbReference type="GO" id="GO:0005886">
    <property type="term" value="C:plasma membrane"/>
    <property type="evidence" value="ECO:0007669"/>
    <property type="project" value="UniProtKB-SubCell"/>
</dbReference>
<organism evidence="11">
    <name type="scientific">Capitella teleta</name>
    <name type="common">Polychaete worm</name>
    <dbReference type="NCBI Taxonomy" id="283909"/>
    <lineage>
        <taxon>Eukaryota</taxon>
        <taxon>Metazoa</taxon>
        <taxon>Spiralia</taxon>
        <taxon>Lophotrochozoa</taxon>
        <taxon>Annelida</taxon>
        <taxon>Polychaeta</taxon>
        <taxon>Sedentaria</taxon>
        <taxon>Scolecida</taxon>
        <taxon>Capitellidae</taxon>
        <taxon>Capitella</taxon>
    </lineage>
</organism>
<dbReference type="GO" id="GO:0030425">
    <property type="term" value="C:dendrite"/>
    <property type="evidence" value="ECO:0007669"/>
    <property type="project" value="TreeGrafter"/>
</dbReference>
<comment type="subcellular location">
    <subcellularLocation>
        <location evidence="1">Cell membrane</location>
        <topology evidence="1">Multi-pass membrane protein</topology>
    </subcellularLocation>
</comment>
<feature type="transmembrane region" description="Helical" evidence="9">
    <location>
        <begin position="158"/>
        <end position="178"/>
    </location>
</feature>
<feature type="transmembrane region" description="Helical" evidence="9">
    <location>
        <begin position="198"/>
        <end position="231"/>
    </location>
</feature>
<dbReference type="EnsemblMetazoa" id="CapteT145398">
    <property type="protein sequence ID" value="CapteP145398"/>
    <property type="gene ID" value="CapteG145398"/>
</dbReference>
<dbReference type="SUPFAM" id="SSF81321">
    <property type="entry name" value="Family A G protein-coupled receptor-like"/>
    <property type="match status" value="1"/>
</dbReference>
<dbReference type="GO" id="GO:0045202">
    <property type="term" value="C:synapse"/>
    <property type="evidence" value="ECO:0007669"/>
    <property type="project" value="TreeGrafter"/>
</dbReference>
<keyword evidence="4 9" id="KW-1133">Transmembrane helix</keyword>
<keyword evidence="8" id="KW-0807">Transducer</keyword>
<proteinExistence type="predicted"/>
<dbReference type="EMBL" id="KB310942">
    <property type="protein sequence ID" value="ELT90386.1"/>
    <property type="molecule type" value="Genomic_DNA"/>
</dbReference>
<dbReference type="AlphaFoldDB" id="R7TFS5"/>
<dbReference type="STRING" id="283909.R7TFS5"/>
<dbReference type="Gene3D" id="1.20.1070.10">
    <property type="entry name" value="Rhodopsin 7-helix transmembrane proteins"/>
    <property type="match status" value="1"/>
</dbReference>
<sequence length="348" mass="39468">MARTPIPPLHTDVGYATLFPLQEVTGLTVTSEAWSLGQSITVAMVILIMVSINIVGNSCTIVAFCSDAKLRTLSNYYIFNLAVTDLVIGFVSLPFYAVYTLMNYTWPFGRIFCKVFNMLDYMVCAESSFTVLFISLDRLLMVKLGPGAYQRIVTKRRTALLIATTWLASFVLYGPTIAATDPWRGHTMEHENDCFVEFSFDIAITTVTFIFAFLVPSFSISISNALLYLDIRHRTRSSRHDDQMSLRKDLRAARNLSIIAIVFLICWAPFVIGSLVETICRSCVNVDLLNFFTWLLWLNSSINPLMYAASNPRFRRHFQRLLRCPQIKRRVEPTESGVNSISSQIARK</sequence>
<evidence type="ECO:0000256" key="6">
    <source>
        <dbReference type="ARBA" id="ARBA00023136"/>
    </source>
</evidence>
<evidence type="ECO:0000256" key="7">
    <source>
        <dbReference type="ARBA" id="ARBA00023170"/>
    </source>
</evidence>
<dbReference type="InterPro" id="IPR000276">
    <property type="entry name" value="GPCR_Rhodpsn"/>
</dbReference>
<feature type="transmembrane region" description="Helical" evidence="9">
    <location>
        <begin position="252"/>
        <end position="276"/>
    </location>
</feature>
<evidence type="ECO:0000256" key="2">
    <source>
        <dbReference type="ARBA" id="ARBA00022475"/>
    </source>
</evidence>
<keyword evidence="13" id="KW-1185">Reference proteome</keyword>
<reference evidence="13" key="1">
    <citation type="submission" date="2012-12" db="EMBL/GenBank/DDBJ databases">
        <authorList>
            <person name="Hellsten U."/>
            <person name="Grimwood J."/>
            <person name="Chapman J.A."/>
            <person name="Shapiro H."/>
            <person name="Aerts A."/>
            <person name="Otillar R.P."/>
            <person name="Terry A.Y."/>
            <person name="Boore J.L."/>
            <person name="Simakov O."/>
            <person name="Marletaz F."/>
            <person name="Cho S.-J."/>
            <person name="Edsinger-Gonzales E."/>
            <person name="Havlak P."/>
            <person name="Kuo D.-H."/>
            <person name="Larsson T."/>
            <person name="Lv J."/>
            <person name="Arendt D."/>
            <person name="Savage R."/>
            <person name="Osoegawa K."/>
            <person name="de Jong P."/>
            <person name="Lindberg D.R."/>
            <person name="Seaver E.C."/>
            <person name="Weisblat D.A."/>
            <person name="Putnam N.H."/>
            <person name="Grigoriev I.V."/>
            <person name="Rokhsar D.S."/>
        </authorList>
    </citation>
    <scope>NUCLEOTIDE SEQUENCE</scope>
    <source>
        <strain evidence="13">I ESC-2004</strain>
    </source>
</reference>
<protein>
    <recommendedName>
        <fullName evidence="10">G-protein coupled receptors family 1 profile domain-containing protein</fullName>
    </recommendedName>
</protein>
<gene>
    <name evidence="11" type="ORF">CAPTEDRAFT_145398</name>
</gene>
<dbReference type="GO" id="GO:0016907">
    <property type="term" value="F:G protein-coupled acetylcholine receptor activity"/>
    <property type="evidence" value="ECO:0007669"/>
    <property type="project" value="TreeGrafter"/>
</dbReference>
<dbReference type="HOGENOM" id="CLU_009579_11_5_1"/>
<evidence type="ECO:0000256" key="8">
    <source>
        <dbReference type="ARBA" id="ARBA00023224"/>
    </source>
</evidence>
<dbReference type="GO" id="GO:0007187">
    <property type="term" value="P:G protein-coupled receptor signaling pathway, coupled to cyclic nucleotide second messenger"/>
    <property type="evidence" value="ECO:0007669"/>
    <property type="project" value="TreeGrafter"/>
</dbReference>
<reference evidence="12" key="3">
    <citation type="submission" date="2015-06" db="UniProtKB">
        <authorList>
            <consortium name="EnsemblMetazoa"/>
        </authorList>
    </citation>
    <scope>IDENTIFICATION</scope>
</reference>
<feature type="transmembrane region" description="Helical" evidence="9">
    <location>
        <begin position="119"/>
        <end position="137"/>
    </location>
</feature>
<dbReference type="OMA" id="GETNMTK"/>
<evidence type="ECO:0000256" key="4">
    <source>
        <dbReference type="ARBA" id="ARBA00022989"/>
    </source>
</evidence>
<feature type="domain" description="G-protein coupled receptors family 1 profile" evidence="10">
    <location>
        <begin position="56"/>
        <end position="307"/>
    </location>
</feature>
<reference evidence="11 13" key="2">
    <citation type="journal article" date="2013" name="Nature">
        <title>Insights into bilaterian evolution from three spiralian genomes.</title>
        <authorList>
            <person name="Simakov O."/>
            <person name="Marletaz F."/>
            <person name="Cho S.J."/>
            <person name="Edsinger-Gonzales E."/>
            <person name="Havlak P."/>
            <person name="Hellsten U."/>
            <person name="Kuo D.H."/>
            <person name="Larsson T."/>
            <person name="Lv J."/>
            <person name="Arendt D."/>
            <person name="Savage R."/>
            <person name="Osoegawa K."/>
            <person name="de Jong P."/>
            <person name="Grimwood J."/>
            <person name="Chapman J.A."/>
            <person name="Shapiro H."/>
            <person name="Aerts A."/>
            <person name="Otillar R.P."/>
            <person name="Terry A.Y."/>
            <person name="Boore J.L."/>
            <person name="Grigoriev I.V."/>
            <person name="Lindberg D.R."/>
            <person name="Seaver E.C."/>
            <person name="Weisblat D.A."/>
            <person name="Putnam N.H."/>
            <person name="Rokhsar D.S."/>
        </authorList>
    </citation>
    <scope>NUCLEOTIDE SEQUENCE</scope>
    <source>
        <strain evidence="11 13">I ESC-2004</strain>
    </source>
</reference>
<dbReference type="OrthoDB" id="10071887at2759"/>
<evidence type="ECO:0000313" key="13">
    <source>
        <dbReference type="Proteomes" id="UP000014760"/>
    </source>
</evidence>
<dbReference type="PANTHER" id="PTHR24247:SF195">
    <property type="entry name" value="G-PROTEIN COUPLED RECEPTORS FAMILY 1 PROFILE DOMAIN-CONTAINING PROTEIN"/>
    <property type="match status" value="1"/>
</dbReference>
<keyword evidence="5" id="KW-0297">G-protein coupled receptor</keyword>
<dbReference type="InterPro" id="IPR017452">
    <property type="entry name" value="GPCR_Rhodpsn_7TM"/>
</dbReference>
<evidence type="ECO:0000256" key="3">
    <source>
        <dbReference type="ARBA" id="ARBA00022692"/>
    </source>
</evidence>
<dbReference type="Proteomes" id="UP000014760">
    <property type="component" value="Unassembled WGS sequence"/>
</dbReference>
<evidence type="ECO:0000259" key="10">
    <source>
        <dbReference type="PROSITE" id="PS50262"/>
    </source>
</evidence>
<dbReference type="Pfam" id="PF00001">
    <property type="entry name" value="7tm_1"/>
    <property type="match status" value="1"/>
</dbReference>
<dbReference type="PANTHER" id="PTHR24247">
    <property type="entry name" value="5-HYDROXYTRYPTAMINE RECEPTOR"/>
    <property type="match status" value="1"/>
</dbReference>
<keyword evidence="3 9" id="KW-0812">Transmembrane</keyword>
<dbReference type="CDD" id="cd15048">
    <property type="entry name" value="7tmA_Histamine_H3R_H4R"/>
    <property type="match status" value="1"/>
</dbReference>
<feature type="transmembrane region" description="Helical" evidence="9">
    <location>
        <begin position="77"/>
        <end position="99"/>
    </location>
</feature>
<evidence type="ECO:0000313" key="11">
    <source>
        <dbReference type="EMBL" id="ELT90386.1"/>
    </source>
</evidence>
<accession>R7TFS5</accession>
<dbReference type="PROSITE" id="PS50262">
    <property type="entry name" value="G_PROTEIN_RECEP_F1_2"/>
    <property type="match status" value="1"/>
</dbReference>
<dbReference type="GO" id="GO:0007197">
    <property type="term" value="P:adenylate cyclase-inhibiting G protein-coupled acetylcholine receptor signaling pathway"/>
    <property type="evidence" value="ECO:0007669"/>
    <property type="project" value="TreeGrafter"/>
</dbReference>
<dbReference type="PRINTS" id="PR00237">
    <property type="entry name" value="GPCRRHODOPSN"/>
</dbReference>
<evidence type="ECO:0000256" key="9">
    <source>
        <dbReference type="SAM" id="Phobius"/>
    </source>
</evidence>
<feature type="transmembrane region" description="Helical" evidence="9">
    <location>
        <begin position="288"/>
        <end position="310"/>
    </location>
</feature>
<evidence type="ECO:0000313" key="12">
    <source>
        <dbReference type="EnsemblMetazoa" id="CapteP145398"/>
    </source>
</evidence>
<name>R7TFS5_CAPTE</name>
<evidence type="ECO:0000256" key="1">
    <source>
        <dbReference type="ARBA" id="ARBA00004651"/>
    </source>
</evidence>
<evidence type="ECO:0000256" key="5">
    <source>
        <dbReference type="ARBA" id="ARBA00023040"/>
    </source>
</evidence>
<dbReference type="EMBL" id="AMQN01014391">
    <property type="status" value="NOT_ANNOTATED_CDS"/>
    <property type="molecule type" value="Genomic_DNA"/>
</dbReference>